<dbReference type="OrthoDB" id="9983560at2759"/>
<dbReference type="AlphaFoldDB" id="A0A9P6ER54"/>
<evidence type="ECO:0000313" key="2">
    <source>
        <dbReference type="Proteomes" id="UP000807306"/>
    </source>
</evidence>
<organism evidence="1 2">
    <name type="scientific">Crepidotus variabilis</name>
    <dbReference type="NCBI Taxonomy" id="179855"/>
    <lineage>
        <taxon>Eukaryota</taxon>
        <taxon>Fungi</taxon>
        <taxon>Dikarya</taxon>
        <taxon>Basidiomycota</taxon>
        <taxon>Agaricomycotina</taxon>
        <taxon>Agaricomycetes</taxon>
        <taxon>Agaricomycetidae</taxon>
        <taxon>Agaricales</taxon>
        <taxon>Agaricineae</taxon>
        <taxon>Crepidotaceae</taxon>
        <taxon>Crepidotus</taxon>
    </lineage>
</organism>
<proteinExistence type="predicted"/>
<name>A0A9P6ER54_9AGAR</name>
<protein>
    <submittedName>
        <fullName evidence="1">Uncharacterized protein</fullName>
    </submittedName>
</protein>
<dbReference type="EMBL" id="MU157829">
    <property type="protein sequence ID" value="KAF9533169.1"/>
    <property type="molecule type" value="Genomic_DNA"/>
</dbReference>
<reference evidence="1" key="1">
    <citation type="submission" date="2020-11" db="EMBL/GenBank/DDBJ databases">
        <authorList>
            <consortium name="DOE Joint Genome Institute"/>
            <person name="Ahrendt S."/>
            <person name="Riley R."/>
            <person name="Andreopoulos W."/>
            <person name="Labutti K."/>
            <person name="Pangilinan J."/>
            <person name="Ruiz-Duenas F.J."/>
            <person name="Barrasa J.M."/>
            <person name="Sanchez-Garcia M."/>
            <person name="Camarero S."/>
            <person name="Miyauchi S."/>
            <person name="Serrano A."/>
            <person name="Linde D."/>
            <person name="Babiker R."/>
            <person name="Drula E."/>
            <person name="Ayuso-Fernandez I."/>
            <person name="Pacheco R."/>
            <person name="Padilla G."/>
            <person name="Ferreira P."/>
            <person name="Barriuso J."/>
            <person name="Kellner H."/>
            <person name="Castanera R."/>
            <person name="Alfaro M."/>
            <person name="Ramirez L."/>
            <person name="Pisabarro A.G."/>
            <person name="Kuo A."/>
            <person name="Tritt A."/>
            <person name="Lipzen A."/>
            <person name="He G."/>
            <person name="Yan M."/>
            <person name="Ng V."/>
            <person name="Cullen D."/>
            <person name="Martin F."/>
            <person name="Rosso M.-N."/>
            <person name="Henrissat B."/>
            <person name="Hibbett D."/>
            <person name="Martinez A.T."/>
            <person name="Grigoriev I.V."/>
        </authorList>
    </citation>
    <scope>NUCLEOTIDE SEQUENCE</scope>
    <source>
        <strain evidence="1">CBS 506.95</strain>
    </source>
</reference>
<sequence length="319" mass="35258">MIAGHPQKTSQICQQNYLDPFFTYFPWLLLAARQPSLTSNVPTSWRNLLTALGERSNQALSKMLISKCTFMRMELKMHANQLPNVHYHVPKVATLDGLVIGSGIKHKRVLVGVISVDGSVAVSGGWALGGGHSVDNAILVLADGSHVTYMESGLPQVESNLKDGPVSRANPFSNGSTASWRKAATFIYTLEFSPEGRKFHAFKEAQDRINKDTEILDSVLLDSASYLNENKSFYGDHYSALAAIRQKYDAESLFVVATSLASNEWDQDYDVVKTVWARPWQVCGLRSPVNLKDCKENQKKLNALQAIGYHARDSPIGAQ</sequence>
<dbReference type="Proteomes" id="UP000807306">
    <property type="component" value="Unassembled WGS sequence"/>
</dbReference>
<comment type="caution">
    <text evidence="1">The sequence shown here is derived from an EMBL/GenBank/DDBJ whole genome shotgun (WGS) entry which is preliminary data.</text>
</comment>
<evidence type="ECO:0000313" key="1">
    <source>
        <dbReference type="EMBL" id="KAF9533169.1"/>
    </source>
</evidence>
<gene>
    <name evidence="1" type="ORF">CPB83DRAFT_880307</name>
</gene>
<keyword evidence="2" id="KW-1185">Reference proteome</keyword>
<accession>A0A9P6ER54</accession>